<dbReference type="RefSeq" id="WP_076547533.1">
    <property type="nucleotide sequence ID" value="NZ_FTMA01000001.1"/>
</dbReference>
<dbReference type="NCBIfam" id="TIGR02937">
    <property type="entry name" value="sigma70-ECF"/>
    <property type="match status" value="1"/>
</dbReference>
<reference evidence="8" key="1">
    <citation type="submission" date="2017-01" db="EMBL/GenBank/DDBJ databases">
        <authorList>
            <person name="Varghese N."/>
            <person name="Submissions S."/>
        </authorList>
    </citation>
    <scope>NUCLEOTIDE SEQUENCE [LARGE SCALE GENOMIC DNA]</scope>
    <source>
        <strain evidence="8">DSM 15366</strain>
    </source>
</reference>
<dbReference type="AlphaFoldDB" id="A0A1N6RR68"/>
<dbReference type="InterPro" id="IPR013324">
    <property type="entry name" value="RNA_pol_sigma_r3/r4-like"/>
</dbReference>
<keyword evidence="2" id="KW-0805">Transcription regulation</keyword>
<dbReference type="SUPFAM" id="SSF88659">
    <property type="entry name" value="Sigma3 and sigma4 domains of RNA polymerase sigma factors"/>
    <property type="match status" value="1"/>
</dbReference>
<dbReference type="STRING" id="228959.SAMN05421797_1011370"/>
<dbReference type="InterPro" id="IPR013249">
    <property type="entry name" value="RNA_pol_sigma70_r4_t2"/>
</dbReference>
<dbReference type="InterPro" id="IPR039425">
    <property type="entry name" value="RNA_pol_sigma-70-like"/>
</dbReference>
<dbReference type="Pfam" id="PF04542">
    <property type="entry name" value="Sigma70_r2"/>
    <property type="match status" value="1"/>
</dbReference>
<evidence type="ECO:0000256" key="4">
    <source>
        <dbReference type="ARBA" id="ARBA00023163"/>
    </source>
</evidence>
<proteinExistence type="inferred from homology"/>
<dbReference type="InterPro" id="IPR036388">
    <property type="entry name" value="WH-like_DNA-bd_sf"/>
</dbReference>
<dbReference type="CDD" id="cd06171">
    <property type="entry name" value="Sigma70_r4"/>
    <property type="match status" value="1"/>
</dbReference>
<dbReference type="InterPro" id="IPR013325">
    <property type="entry name" value="RNA_pol_sigma_r2"/>
</dbReference>
<sequence length="182" mass="21815">MNLQPLNVEDLEFFFRENYAYLCLVSLTIVKDSDVSKDIVQDFFISYWERRNRVNLTVSFKAYSVRAIKNLSQQHLRNIIKEESFIQELAYNRNIDQEDIKDSSNIPVLYDMVNKLPKKRREIFISYVVYGQSYAEIAEVNNISVNTVKTQMKRAYRFLRTETNPDILYLIFIIFLKYYENQ</sequence>
<evidence type="ECO:0000313" key="7">
    <source>
        <dbReference type="EMBL" id="SIQ31269.1"/>
    </source>
</evidence>
<feature type="domain" description="RNA polymerase sigma-70 region 2" evidence="5">
    <location>
        <begin position="16"/>
        <end position="77"/>
    </location>
</feature>
<evidence type="ECO:0000256" key="3">
    <source>
        <dbReference type="ARBA" id="ARBA00023082"/>
    </source>
</evidence>
<dbReference type="Pfam" id="PF08281">
    <property type="entry name" value="Sigma70_r4_2"/>
    <property type="match status" value="1"/>
</dbReference>
<organism evidence="7 8">
    <name type="scientific">Maribacter ulvicola</name>
    <dbReference type="NCBI Taxonomy" id="228959"/>
    <lineage>
        <taxon>Bacteria</taxon>
        <taxon>Pseudomonadati</taxon>
        <taxon>Bacteroidota</taxon>
        <taxon>Flavobacteriia</taxon>
        <taxon>Flavobacteriales</taxon>
        <taxon>Flavobacteriaceae</taxon>
        <taxon>Maribacter</taxon>
    </lineage>
</organism>
<dbReference type="GO" id="GO:0006352">
    <property type="term" value="P:DNA-templated transcription initiation"/>
    <property type="evidence" value="ECO:0007669"/>
    <property type="project" value="InterPro"/>
</dbReference>
<dbReference type="Gene3D" id="1.10.10.10">
    <property type="entry name" value="Winged helix-like DNA-binding domain superfamily/Winged helix DNA-binding domain"/>
    <property type="match status" value="1"/>
</dbReference>
<keyword evidence="3" id="KW-0731">Sigma factor</keyword>
<evidence type="ECO:0000259" key="6">
    <source>
        <dbReference type="Pfam" id="PF08281"/>
    </source>
</evidence>
<gene>
    <name evidence="7" type="ORF">SAMN05421797_1011370</name>
</gene>
<evidence type="ECO:0000313" key="8">
    <source>
        <dbReference type="Proteomes" id="UP000186953"/>
    </source>
</evidence>
<evidence type="ECO:0000256" key="2">
    <source>
        <dbReference type="ARBA" id="ARBA00023015"/>
    </source>
</evidence>
<accession>A0A1N6RR68</accession>
<evidence type="ECO:0000259" key="5">
    <source>
        <dbReference type="Pfam" id="PF04542"/>
    </source>
</evidence>
<keyword evidence="4" id="KW-0804">Transcription</keyword>
<feature type="domain" description="RNA polymerase sigma factor 70 region 4 type 2" evidence="6">
    <location>
        <begin position="109"/>
        <end position="159"/>
    </location>
</feature>
<name>A0A1N6RR68_9FLAO</name>
<keyword evidence="8" id="KW-1185">Reference proteome</keyword>
<evidence type="ECO:0000256" key="1">
    <source>
        <dbReference type="ARBA" id="ARBA00010641"/>
    </source>
</evidence>
<dbReference type="SUPFAM" id="SSF88946">
    <property type="entry name" value="Sigma2 domain of RNA polymerase sigma factors"/>
    <property type="match status" value="1"/>
</dbReference>
<dbReference type="GO" id="GO:0003677">
    <property type="term" value="F:DNA binding"/>
    <property type="evidence" value="ECO:0007669"/>
    <property type="project" value="InterPro"/>
</dbReference>
<dbReference type="PANTHER" id="PTHR43133:SF46">
    <property type="entry name" value="RNA POLYMERASE SIGMA-70 FACTOR ECF SUBFAMILY"/>
    <property type="match status" value="1"/>
</dbReference>
<dbReference type="EMBL" id="FTMA01000001">
    <property type="protein sequence ID" value="SIQ31269.1"/>
    <property type="molecule type" value="Genomic_DNA"/>
</dbReference>
<dbReference type="OrthoDB" id="9772248at2"/>
<dbReference type="Gene3D" id="1.10.1740.10">
    <property type="match status" value="1"/>
</dbReference>
<dbReference type="PANTHER" id="PTHR43133">
    <property type="entry name" value="RNA POLYMERASE ECF-TYPE SIGMA FACTO"/>
    <property type="match status" value="1"/>
</dbReference>
<dbReference type="Proteomes" id="UP000186953">
    <property type="component" value="Unassembled WGS sequence"/>
</dbReference>
<dbReference type="InterPro" id="IPR007627">
    <property type="entry name" value="RNA_pol_sigma70_r2"/>
</dbReference>
<comment type="similarity">
    <text evidence="1">Belongs to the sigma-70 factor family. ECF subfamily.</text>
</comment>
<protein>
    <submittedName>
        <fullName evidence="7">RNA polymerase sigma-70 factor, ECF subfamily</fullName>
    </submittedName>
</protein>
<dbReference type="InterPro" id="IPR014284">
    <property type="entry name" value="RNA_pol_sigma-70_dom"/>
</dbReference>
<dbReference type="GO" id="GO:0016987">
    <property type="term" value="F:sigma factor activity"/>
    <property type="evidence" value="ECO:0007669"/>
    <property type="project" value="UniProtKB-KW"/>
</dbReference>